<dbReference type="Proteomes" id="UP000019118">
    <property type="component" value="Unassembled WGS sequence"/>
</dbReference>
<dbReference type="Gene3D" id="3.30.530.20">
    <property type="match status" value="1"/>
</dbReference>
<dbReference type="CDD" id="cd07813">
    <property type="entry name" value="COQ10p_like"/>
    <property type="match status" value="1"/>
</dbReference>
<dbReference type="SUPFAM" id="SSF55961">
    <property type="entry name" value="Bet v1-like"/>
    <property type="match status" value="1"/>
</dbReference>
<evidence type="ECO:0000259" key="4">
    <source>
        <dbReference type="PROSITE" id="PS51194"/>
    </source>
</evidence>
<dbReference type="PANTHER" id="PTHR12901">
    <property type="entry name" value="SPERM PROTEIN HOMOLOG"/>
    <property type="match status" value="1"/>
</dbReference>
<comment type="subunit">
    <text evidence="2">Interacts with coenzyme Q.</text>
</comment>
<dbReference type="InterPro" id="IPR005031">
    <property type="entry name" value="COQ10_START"/>
</dbReference>
<proteinExistence type="inferred from homology"/>
<dbReference type="GO" id="GO:0005739">
    <property type="term" value="C:mitochondrion"/>
    <property type="evidence" value="ECO:0007669"/>
    <property type="project" value="TreeGrafter"/>
</dbReference>
<dbReference type="InterPro" id="IPR044996">
    <property type="entry name" value="COQ10-like"/>
</dbReference>
<dbReference type="AlphaFoldDB" id="A0AAR5Q053"/>
<dbReference type="CDD" id="cd18787">
    <property type="entry name" value="SF2_C_DEAD"/>
    <property type="match status" value="1"/>
</dbReference>
<evidence type="ECO:0000256" key="2">
    <source>
        <dbReference type="ARBA" id="ARBA00011814"/>
    </source>
</evidence>
<dbReference type="SMART" id="SM00490">
    <property type="entry name" value="HELICc"/>
    <property type="match status" value="1"/>
</dbReference>
<dbReference type="InterPro" id="IPR023393">
    <property type="entry name" value="START-like_dom_sf"/>
</dbReference>
<sequence length="338" mass="38308">MERVVSPLLHRPLLHIRQHFMRLTRSLKPASLLQLVKGGRKEPLLVFSNRNPTCKWLAMFLRENGIACSNISGDMNHALRIEQWGQFVRGESRVLSATDVGSRGLNTIQVGHVVNYDFPLYPADYIHRVGRVGRLGSPASCQVTNFVASPREIELVQQIEVGAAGSRRQLHMQRLVDRERRYRARQLLGYSDEQMYAVVADVAHYQDFLPFCTRSVVLGADGPVMRANLEIGFAPVLENYTSRVTLLRPRLVRAQCSDGRLFHYLETRWKFAPGLPSAPRSCIVDFHVEFRFKSLIHSHLAGLFFDRVVTQMEGAFVREAGRRFGPPTLPSHPLALAT</sequence>
<comment type="similarity">
    <text evidence="1">Belongs to the COQ10 family.</text>
</comment>
<dbReference type="Pfam" id="PF03364">
    <property type="entry name" value="Polyketide_cyc"/>
    <property type="match status" value="1"/>
</dbReference>
<dbReference type="EnsemblMetazoa" id="XM_019911028.1">
    <property type="protein sequence ID" value="XP_019766587.1"/>
    <property type="gene ID" value="LOC109542004"/>
</dbReference>
<dbReference type="Gene3D" id="3.40.50.300">
    <property type="entry name" value="P-loop containing nucleotide triphosphate hydrolases"/>
    <property type="match status" value="1"/>
</dbReference>
<feature type="domain" description="Helicase C-terminal" evidence="4">
    <location>
        <begin position="31"/>
        <end position="183"/>
    </location>
</feature>
<reference evidence="6" key="1">
    <citation type="journal article" date="2013" name="Genome Biol.">
        <title>Draft genome of the mountain pine beetle, Dendroctonus ponderosae Hopkins, a major forest pest.</title>
        <authorList>
            <person name="Keeling C.I."/>
            <person name="Yuen M.M."/>
            <person name="Liao N.Y."/>
            <person name="Docking T.R."/>
            <person name="Chan S.K."/>
            <person name="Taylor G.A."/>
            <person name="Palmquist D.L."/>
            <person name="Jackman S.D."/>
            <person name="Nguyen A."/>
            <person name="Li M."/>
            <person name="Henderson H."/>
            <person name="Janes J.K."/>
            <person name="Zhao Y."/>
            <person name="Pandoh P."/>
            <person name="Moore R."/>
            <person name="Sperling F.A."/>
            <person name="Huber D.P."/>
            <person name="Birol I."/>
            <person name="Jones S.J."/>
            <person name="Bohlmann J."/>
        </authorList>
    </citation>
    <scope>NUCLEOTIDE SEQUENCE</scope>
</reference>
<name>A0AAR5Q053_DENPD</name>
<evidence type="ECO:0000313" key="5">
    <source>
        <dbReference type="EnsemblMetazoa" id="XP_019766587.1"/>
    </source>
</evidence>
<comment type="function">
    <text evidence="3">Required for the function of coenzyme Q in the respiratory chain. May serve as a chaperone or may be involved in the transport of Q6 from its site of synthesis to the catalytic sites of the respiratory complexes.</text>
</comment>
<evidence type="ECO:0000256" key="3">
    <source>
        <dbReference type="ARBA" id="ARBA00024947"/>
    </source>
</evidence>
<dbReference type="GO" id="GO:0045333">
    <property type="term" value="P:cellular respiration"/>
    <property type="evidence" value="ECO:0007669"/>
    <property type="project" value="InterPro"/>
</dbReference>
<dbReference type="InterPro" id="IPR027417">
    <property type="entry name" value="P-loop_NTPase"/>
</dbReference>
<reference evidence="5" key="2">
    <citation type="submission" date="2024-08" db="UniProtKB">
        <authorList>
            <consortium name="EnsemblMetazoa"/>
        </authorList>
    </citation>
    <scope>IDENTIFICATION</scope>
</reference>
<dbReference type="SUPFAM" id="SSF52540">
    <property type="entry name" value="P-loop containing nucleoside triphosphate hydrolases"/>
    <property type="match status" value="1"/>
</dbReference>
<dbReference type="PROSITE" id="PS51194">
    <property type="entry name" value="HELICASE_CTER"/>
    <property type="match status" value="1"/>
</dbReference>
<dbReference type="GO" id="GO:0048039">
    <property type="term" value="F:ubiquinone binding"/>
    <property type="evidence" value="ECO:0007669"/>
    <property type="project" value="InterPro"/>
</dbReference>
<dbReference type="PANTHER" id="PTHR12901:SF10">
    <property type="entry name" value="COENZYME Q-BINDING PROTEIN COQ10, MITOCHONDRIAL"/>
    <property type="match status" value="1"/>
</dbReference>
<evidence type="ECO:0000256" key="1">
    <source>
        <dbReference type="ARBA" id="ARBA00006885"/>
    </source>
</evidence>
<accession>A0AAR5Q053</accession>
<dbReference type="InterPro" id="IPR001650">
    <property type="entry name" value="Helicase_C-like"/>
</dbReference>
<keyword evidence="6" id="KW-1185">Reference proteome</keyword>
<protein>
    <recommendedName>
        <fullName evidence="4">Helicase C-terminal domain-containing protein</fullName>
    </recommendedName>
</protein>
<organism evidence="5 6">
    <name type="scientific">Dendroctonus ponderosae</name>
    <name type="common">Mountain pine beetle</name>
    <dbReference type="NCBI Taxonomy" id="77166"/>
    <lineage>
        <taxon>Eukaryota</taxon>
        <taxon>Metazoa</taxon>
        <taxon>Ecdysozoa</taxon>
        <taxon>Arthropoda</taxon>
        <taxon>Hexapoda</taxon>
        <taxon>Insecta</taxon>
        <taxon>Pterygota</taxon>
        <taxon>Neoptera</taxon>
        <taxon>Endopterygota</taxon>
        <taxon>Coleoptera</taxon>
        <taxon>Polyphaga</taxon>
        <taxon>Cucujiformia</taxon>
        <taxon>Curculionidae</taxon>
        <taxon>Scolytinae</taxon>
        <taxon>Dendroctonus</taxon>
    </lineage>
</organism>
<dbReference type="Pfam" id="PF00271">
    <property type="entry name" value="Helicase_C"/>
    <property type="match status" value="1"/>
</dbReference>
<evidence type="ECO:0000313" key="6">
    <source>
        <dbReference type="Proteomes" id="UP000019118"/>
    </source>
</evidence>